<dbReference type="PANTHER" id="PTHR43213:SF5">
    <property type="entry name" value="BIFUNCTIONAL DTTP_UTP PYROPHOSPHATASE_METHYLTRANSFERASE PROTEIN-RELATED"/>
    <property type="match status" value="1"/>
</dbReference>
<dbReference type="GO" id="GO:0047429">
    <property type="term" value="F:nucleoside triphosphate diphosphatase activity"/>
    <property type="evidence" value="ECO:0007669"/>
    <property type="project" value="InterPro"/>
</dbReference>
<comment type="cofactor">
    <cofactor evidence="1">
        <name>a divalent metal cation</name>
        <dbReference type="ChEBI" id="CHEBI:60240"/>
    </cofactor>
</comment>
<dbReference type="PANTHER" id="PTHR43213">
    <property type="entry name" value="BIFUNCTIONAL DTTP/UTP PYROPHOSPHATASE/METHYLTRANSFERASE PROTEIN-RELATED"/>
    <property type="match status" value="1"/>
</dbReference>
<dbReference type="Gene3D" id="3.90.950.10">
    <property type="match status" value="1"/>
</dbReference>
<gene>
    <name evidence="3" type="primary">Asmtl</name>
</gene>
<evidence type="ECO:0000256" key="1">
    <source>
        <dbReference type="ARBA" id="ARBA00001968"/>
    </source>
</evidence>
<keyword evidence="2" id="KW-0378">Hydrolase</keyword>
<organism evidence="3">
    <name type="scientific">Phallusia mammillata</name>
    <dbReference type="NCBI Taxonomy" id="59560"/>
    <lineage>
        <taxon>Eukaryota</taxon>
        <taxon>Metazoa</taxon>
        <taxon>Chordata</taxon>
        <taxon>Tunicata</taxon>
        <taxon>Ascidiacea</taxon>
        <taxon>Phlebobranchia</taxon>
        <taxon>Ascidiidae</taxon>
        <taxon>Phallusia</taxon>
    </lineage>
</organism>
<proteinExistence type="evidence at transcript level"/>
<dbReference type="CDD" id="cd00555">
    <property type="entry name" value="Maf"/>
    <property type="match status" value="1"/>
</dbReference>
<dbReference type="PIRSF" id="PIRSF006305">
    <property type="entry name" value="Maf"/>
    <property type="match status" value="1"/>
</dbReference>
<dbReference type="NCBIfam" id="TIGR00172">
    <property type="entry name" value="maf"/>
    <property type="match status" value="1"/>
</dbReference>
<name>A0A6F9D7Q7_9ASCI</name>
<dbReference type="SUPFAM" id="SSF52972">
    <property type="entry name" value="ITPase-like"/>
    <property type="match status" value="1"/>
</dbReference>
<dbReference type="HAMAP" id="MF_00528">
    <property type="entry name" value="Maf"/>
    <property type="match status" value="1"/>
</dbReference>
<dbReference type="InterPro" id="IPR003697">
    <property type="entry name" value="Maf-like"/>
</dbReference>
<sequence>MLSPLKELLSDFKLVLASSSPQRKAIFDQLGLQFSVVPSTFDEESIDKTGYTEAGNYVKCLAHQKALNVAQTLVNTKEKHLVVGADTVVVHNGKIIGKPHVKETATKTLQLLSNKTHLVCTGVSIVEVEPDSDFAVTMFCETTKVTFSLLSAAMIKSYVDSKEPLNKAGAYGIQGLGALLVENIEGDYNNVVGFPAYRFFTELTKFLSRVPES</sequence>
<dbReference type="InterPro" id="IPR029001">
    <property type="entry name" value="ITPase-like_fam"/>
</dbReference>
<dbReference type="Pfam" id="PF02545">
    <property type="entry name" value="Maf"/>
    <property type="match status" value="1"/>
</dbReference>
<accession>A0A6F9D7Q7</accession>
<reference evidence="3" key="1">
    <citation type="submission" date="2020-04" db="EMBL/GenBank/DDBJ databases">
        <authorList>
            <person name="Neveu A P."/>
        </authorList>
    </citation>
    <scope>NUCLEOTIDE SEQUENCE</scope>
    <source>
        <tissue evidence="3">Whole embryo</tissue>
    </source>
</reference>
<dbReference type="EMBL" id="LR783113">
    <property type="protein sequence ID" value="CAB3223657.1"/>
    <property type="molecule type" value="mRNA"/>
</dbReference>
<evidence type="ECO:0000313" key="3">
    <source>
        <dbReference type="EMBL" id="CAB3223657.1"/>
    </source>
</evidence>
<dbReference type="AlphaFoldDB" id="A0A6F9D7Q7"/>
<protein>
    <submittedName>
        <fullName evidence="3">Maf-like protein DDB_G0267852</fullName>
    </submittedName>
</protein>
<evidence type="ECO:0000256" key="2">
    <source>
        <dbReference type="ARBA" id="ARBA00022801"/>
    </source>
</evidence>